<evidence type="ECO:0000313" key="4">
    <source>
        <dbReference type="Proteomes" id="UP000093352"/>
    </source>
</evidence>
<feature type="transmembrane region" description="Helical" evidence="1">
    <location>
        <begin position="102"/>
        <end position="120"/>
    </location>
</feature>
<dbReference type="PANTHER" id="PTHR37314">
    <property type="entry name" value="SLR0142 PROTEIN"/>
    <property type="match status" value="1"/>
</dbReference>
<dbReference type="AlphaFoldDB" id="A0A371IN78"/>
<dbReference type="InterPro" id="IPR010699">
    <property type="entry name" value="DUF1275"/>
</dbReference>
<feature type="transmembrane region" description="Helical" evidence="1">
    <location>
        <begin position="182"/>
        <end position="203"/>
    </location>
</feature>
<dbReference type="EMBL" id="VJXW01000006">
    <property type="protein sequence ID" value="TRW26862.1"/>
    <property type="molecule type" value="Genomic_DNA"/>
</dbReference>
<evidence type="ECO:0000313" key="5">
    <source>
        <dbReference type="Proteomes" id="UP000319424"/>
    </source>
</evidence>
<dbReference type="RefSeq" id="WP_068914161.1">
    <property type="nucleotide sequence ID" value="NZ_MBEW02000003.1"/>
</dbReference>
<accession>A0A371IN78</accession>
<name>A0A371IN78_9FIRM</name>
<organism evidence="2 4">
    <name type="scientific">Criibacterium bergeronii</name>
    <dbReference type="NCBI Taxonomy" id="1871336"/>
    <lineage>
        <taxon>Bacteria</taxon>
        <taxon>Bacillati</taxon>
        <taxon>Bacillota</taxon>
        <taxon>Clostridia</taxon>
        <taxon>Peptostreptococcales</taxon>
        <taxon>Filifactoraceae</taxon>
        <taxon>Criibacterium</taxon>
    </lineage>
</organism>
<reference evidence="2" key="2">
    <citation type="submission" date="2018-07" db="EMBL/GenBank/DDBJ databases">
        <authorList>
            <person name="Quirk P.G."/>
            <person name="Krulwich T.A."/>
        </authorList>
    </citation>
    <scope>NUCLEOTIDE SEQUENCE</scope>
    <source>
        <strain evidence="2">CCRI-22567</strain>
    </source>
</reference>
<keyword evidence="1" id="KW-1133">Transmembrane helix</keyword>
<evidence type="ECO:0000313" key="3">
    <source>
        <dbReference type="EMBL" id="TRW26862.1"/>
    </source>
</evidence>
<dbReference type="Proteomes" id="UP000093352">
    <property type="component" value="Unassembled WGS sequence"/>
</dbReference>
<dbReference type="PANTHER" id="PTHR37314:SF4">
    <property type="entry name" value="UPF0700 TRANSMEMBRANE PROTEIN YOAK"/>
    <property type="match status" value="1"/>
</dbReference>
<keyword evidence="1" id="KW-0472">Membrane</keyword>
<keyword evidence="4" id="KW-1185">Reference proteome</keyword>
<feature type="transmembrane region" description="Helical" evidence="1">
    <location>
        <begin position="21"/>
        <end position="41"/>
    </location>
</feature>
<reference evidence="2 4" key="1">
    <citation type="journal article" date="2016" name="Genome Announc.">
        <title>Draft Genome Sequence of Criibacterium bergeronii gen. nov., sp. nov., Strain CCRI-22567T, Isolated from a Vaginal Sample from a Woman with Bacterial Vaginosis.</title>
        <authorList>
            <person name="Maheux A.F."/>
            <person name="Berube E."/>
            <person name="Boudreau D.K."/>
            <person name="Raymond F."/>
            <person name="Corbeil J."/>
            <person name="Roy P.H."/>
            <person name="Boissinot M."/>
            <person name="Omar R.F."/>
        </authorList>
    </citation>
    <scope>NUCLEOTIDE SEQUENCE [LARGE SCALE GENOMIC DNA]</scope>
    <source>
        <strain evidence="2 4">CCRI-22567</strain>
    </source>
</reference>
<evidence type="ECO:0000256" key="1">
    <source>
        <dbReference type="SAM" id="Phobius"/>
    </source>
</evidence>
<feature type="transmembrane region" description="Helical" evidence="1">
    <location>
        <begin position="71"/>
        <end position="90"/>
    </location>
</feature>
<protein>
    <submittedName>
        <fullName evidence="2">DUF1275 domain-containing protein</fullName>
    </submittedName>
</protein>
<feature type="transmembrane region" description="Helical" evidence="1">
    <location>
        <begin position="209"/>
        <end position="226"/>
    </location>
</feature>
<evidence type="ECO:0000313" key="2">
    <source>
        <dbReference type="EMBL" id="RDY21937.1"/>
    </source>
</evidence>
<gene>
    <name evidence="2" type="ORF">BBG48_002375</name>
    <name evidence="3" type="ORF">FL857_05305</name>
</gene>
<dbReference type="Proteomes" id="UP000319424">
    <property type="component" value="Unassembled WGS sequence"/>
</dbReference>
<dbReference type="STRING" id="1871336.BBG48_07050"/>
<reference evidence="3 5" key="3">
    <citation type="submission" date="2019-07" db="EMBL/GenBank/DDBJ databases">
        <title>Criibacterium bergeronii gen. nov., sp. nov. isolated from human clinical samples.</title>
        <authorList>
            <person name="Maheux A.F."/>
            <person name="Boudreau D.K."/>
            <person name="Berube E."/>
            <person name="Brodeur S."/>
            <person name="Bernard K.A."/>
            <person name="Abed J.Y."/>
            <person name="Ducrey E."/>
            <person name="Guay E.F."/>
            <person name="Raymond F."/>
            <person name="Corbeil J."/>
            <person name="Domingo M.-C."/>
            <person name="Roy P.H."/>
            <person name="Boissinot M."/>
            <person name="Tocheva E.I."/>
            <person name="Omar R.F."/>
        </authorList>
    </citation>
    <scope>NUCLEOTIDE SEQUENCE [LARGE SCALE GENOMIC DNA]</scope>
    <source>
        <strain evidence="3 5">CCRI-24246</strain>
    </source>
</reference>
<proteinExistence type="predicted"/>
<dbReference type="Pfam" id="PF06912">
    <property type="entry name" value="DUF1275"/>
    <property type="match status" value="1"/>
</dbReference>
<dbReference type="EMBL" id="MBEW02000003">
    <property type="protein sequence ID" value="RDY21937.1"/>
    <property type="molecule type" value="Genomic_DNA"/>
</dbReference>
<comment type="caution">
    <text evidence="2">The sequence shown here is derived from an EMBL/GenBank/DDBJ whole genome shotgun (WGS) entry which is preliminary data.</text>
</comment>
<sequence>MSKNLLISKFLNKHNEDVSENALFVIFITLCGGLQDSYSYIVRGKVFANAQTGNIVLMSQKIIQANFSGSISYLIPLLSFCIGVFIAQTINLKVQAKNKNVWKLLVLALEIFILFVVGFIPQKFNIIANSLVSLSCSMQIQAFKKINGYNYASTMCIGNMRSGVEALTSYVHTNDKLERHRAIHYFLVILVFALGAAIGALFAPILQEKLIIICCIFLTVSLILFIKEL</sequence>
<keyword evidence="1" id="KW-0812">Transmembrane</keyword>
<dbReference type="OrthoDB" id="7057004at2"/>